<accession>A0ABS0EGA3</accession>
<feature type="signal peptide" evidence="1">
    <location>
        <begin position="1"/>
        <end position="19"/>
    </location>
</feature>
<organism evidence="2 3">
    <name type="scientific">Winogradskyella marina</name>
    <dbReference type="NCBI Taxonomy" id="2785530"/>
    <lineage>
        <taxon>Bacteria</taxon>
        <taxon>Pseudomonadati</taxon>
        <taxon>Bacteroidota</taxon>
        <taxon>Flavobacteriia</taxon>
        <taxon>Flavobacteriales</taxon>
        <taxon>Flavobacteriaceae</taxon>
        <taxon>Winogradskyella</taxon>
    </lineage>
</organism>
<name>A0ABS0EGA3_9FLAO</name>
<proteinExistence type="predicted"/>
<evidence type="ECO:0000313" key="2">
    <source>
        <dbReference type="EMBL" id="MBF8149482.1"/>
    </source>
</evidence>
<dbReference type="NCBIfam" id="TIGR04131">
    <property type="entry name" value="Bac_Flav_CTERM"/>
    <property type="match status" value="1"/>
</dbReference>
<protein>
    <submittedName>
        <fullName evidence="2">T9SS type B sorting domain-containing protein</fullName>
    </submittedName>
</protein>
<feature type="chain" id="PRO_5047525093" evidence="1">
    <location>
        <begin position="20"/>
        <end position="1143"/>
    </location>
</feature>
<dbReference type="EMBL" id="JADOET010000003">
    <property type="protein sequence ID" value="MBF8149482.1"/>
    <property type="molecule type" value="Genomic_DNA"/>
</dbReference>
<keyword evidence="1" id="KW-0732">Signal</keyword>
<dbReference type="Pfam" id="PF13585">
    <property type="entry name" value="CHU_C"/>
    <property type="match status" value="1"/>
</dbReference>
<sequence length="1143" mass="125386">MKTIFLFVFVVFTSTHFFAQNEASYWYFGRNAGLQFNAQNGSVTPLTNGQINTLEGCTSISDADGSLLFYSDGRTVWNRNHQIMANGNYFNGTGLLGDPSSTSSGLIVPKPEDPDKYYLFTVDEPHQNNASTYPNQYTGTYEGGGTIPSADDGYNNGFNYSLVDMSLNGGLGDVDPIEKNVHLVTYDPSILLETQYKSSEKITAVRAEDCSSFWVITHFGDKFYAFKIDVNGVQTTPVISTVGPYIPIEGYRRNSLGYIKTSPDASKLVAANFGEATVTGGNAPGNVFLYDFNNETGIVSNPLELYSSQNGNSPYGVEFSAENRKVYATLSEGSAGDGTSHLLQWDLESDDIPNSQQVIHSSNSVTAGALQLGIDRRIYRANLSYSGHPTITKHLGVINNPEADGLAANFDEEGILLDVYGTNQNLSQIGLPPFIQSLFNSEIDIIRNGVSTTELKLCANETYTLEADDIVSADYVWSLDGVLLAETTSQLVVDTPGYYEVYIEPNNGECPIEGSAVVGVFDIPVAHPLSDVAVCDSIDNDGFTSFDFTTKNEEALLTQDPAQHHVNYFETIEDAESNENSITFPYINTANPQTIYVRVDNVNNTNCFAVNSFEIEVFNTPQTPALHPIQFCDNVGDVTDGIATIALGDLMPSIRGNQTDVNITFHNSQDDADSKANLLPPNYTNTTAINDTIFVRIENDLNSDCFITDSFNVSINPIPEANDITIIQCDEDGISEGFTTFNLTNSISEITNNAENTAVDFYSSQTDAENEENALNADAFENYFNPQTLYARVTNTTSECANISEITLEISSTATNNASLSLCDTDGTEDGMMTFNLTDANATILANSPSDLDITYYETYDDALLANNSLSNTYANTTPYQQTIYARVENANACYGISTIDLTVFSLPNIEIAYDTVYCLNSSPEPMVLNGGVNDDSPSNYYYEWSTGENTSEIEIDAPGTYTVRVTNTNGCFKDRTITVSPSNIATITQIAVTDASENNSITVLVDGEGDYEYALDHSNGPYQDATTFNNVQPGIYTVYVRDKNNCGIAEDLVSVIGFPKFFTPNDDDVNDYWQVYGVSEQFQANSKVYIFDKFGKLLIKLNPLSSGWDGTFNGEKMPTSDYWFKVTLQDGRTYTNHFTLKR</sequence>
<dbReference type="InterPro" id="IPR026341">
    <property type="entry name" value="T9SS_type_B"/>
</dbReference>
<evidence type="ECO:0000313" key="3">
    <source>
        <dbReference type="Proteomes" id="UP000611215"/>
    </source>
</evidence>
<dbReference type="RefSeq" id="WP_195870752.1">
    <property type="nucleotide sequence ID" value="NZ_JADOET010000003.1"/>
</dbReference>
<comment type="caution">
    <text evidence="2">The sequence shown here is derived from an EMBL/GenBank/DDBJ whole genome shotgun (WGS) entry which is preliminary data.</text>
</comment>
<evidence type="ECO:0000256" key="1">
    <source>
        <dbReference type="SAM" id="SignalP"/>
    </source>
</evidence>
<dbReference type="SUPFAM" id="SSF63829">
    <property type="entry name" value="Calcium-dependent phosphotriesterase"/>
    <property type="match status" value="1"/>
</dbReference>
<keyword evidence="3" id="KW-1185">Reference proteome</keyword>
<gene>
    <name evidence="2" type="ORF">ITJ86_06210</name>
</gene>
<reference evidence="2 3" key="1">
    <citation type="submission" date="2020-11" db="EMBL/GenBank/DDBJ databases">
        <title>Winogradskyella marina sp. nov., isolated from marine sediment.</title>
        <authorList>
            <person name="Bo J."/>
            <person name="Wang S."/>
            <person name="Song X."/>
            <person name="Du Z."/>
        </authorList>
    </citation>
    <scope>NUCLEOTIDE SEQUENCE [LARGE SCALE GENOMIC DNA]</scope>
    <source>
        <strain evidence="2 3">F6397</strain>
    </source>
</reference>
<dbReference type="Proteomes" id="UP000611215">
    <property type="component" value="Unassembled WGS sequence"/>
</dbReference>